<gene>
    <name evidence="13" type="ORF">FRACYDRAFT_277361</name>
</gene>
<dbReference type="Proteomes" id="UP000095751">
    <property type="component" value="Unassembled WGS sequence"/>
</dbReference>
<dbReference type="FunFam" id="3.10.110.10:FF:000023">
    <property type="entry name" value="Ubiquitin-conjugating enzyme E2 J2"/>
    <property type="match status" value="1"/>
</dbReference>
<keyword evidence="8" id="KW-0067">ATP-binding</keyword>
<dbReference type="SUPFAM" id="SSF54495">
    <property type="entry name" value="UBC-like"/>
    <property type="match status" value="1"/>
</dbReference>
<dbReference type="SMART" id="SM00212">
    <property type="entry name" value="UBCc"/>
    <property type="match status" value="1"/>
</dbReference>
<evidence type="ECO:0000256" key="7">
    <source>
        <dbReference type="ARBA" id="ARBA00022824"/>
    </source>
</evidence>
<evidence type="ECO:0000256" key="9">
    <source>
        <dbReference type="ARBA" id="ARBA00022989"/>
    </source>
</evidence>
<keyword evidence="3" id="KW-0808">Transferase</keyword>
<dbReference type="KEGG" id="fcy:FRACYDRAFT_277361"/>
<dbReference type="EC" id="2.3.2.23" evidence="2"/>
<evidence type="ECO:0000313" key="13">
    <source>
        <dbReference type="EMBL" id="OEU09604.1"/>
    </source>
</evidence>
<feature type="region of interest" description="Disordered" evidence="11">
    <location>
        <begin position="177"/>
        <end position="198"/>
    </location>
</feature>
<keyword evidence="4" id="KW-0812">Transmembrane</keyword>
<dbReference type="PANTHER" id="PTHR24067">
    <property type="entry name" value="UBIQUITIN-CONJUGATING ENZYME E2"/>
    <property type="match status" value="1"/>
</dbReference>
<dbReference type="InterPro" id="IPR000608">
    <property type="entry name" value="UBC"/>
</dbReference>
<evidence type="ECO:0000256" key="5">
    <source>
        <dbReference type="ARBA" id="ARBA00022741"/>
    </source>
</evidence>
<keyword evidence="9" id="KW-1133">Transmembrane helix</keyword>
<evidence type="ECO:0000256" key="1">
    <source>
        <dbReference type="ARBA" id="ARBA00004586"/>
    </source>
</evidence>
<evidence type="ECO:0000256" key="2">
    <source>
        <dbReference type="ARBA" id="ARBA00012486"/>
    </source>
</evidence>
<evidence type="ECO:0000256" key="6">
    <source>
        <dbReference type="ARBA" id="ARBA00022786"/>
    </source>
</evidence>
<dbReference type="AlphaFoldDB" id="A0A1E7EUX3"/>
<keyword evidence="14" id="KW-1185">Reference proteome</keyword>
<evidence type="ECO:0000256" key="3">
    <source>
        <dbReference type="ARBA" id="ARBA00022679"/>
    </source>
</evidence>
<evidence type="ECO:0000259" key="12">
    <source>
        <dbReference type="PROSITE" id="PS50127"/>
    </source>
</evidence>
<evidence type="ECO:0000256" key="4">
    <source>
        <dbReference type="ARBA" id="ARBA00022692"/>
    </source>
</evidence>
<accession>A0A1E7EUX3</accession>
<keyword evidence="5" id="KW-0547">Nucleotide-binding</keyword>
<keyword evidence="7" id="KW-0256">Endoplasmic reticulum</keyword>
<dbReference type="GO" id="GO:0005789">
    <property type="term" value="C:endoplasmic reticulum membrane"/>
    <property type="evidence" value="ECO:0007669"/>
    <property type="project" value="UniProtKB-SubCell"/>
</dbReference>
<dbReference type="InterPro" id="IPR050113">
    <property type="entry name" value="Ub_conjugating_enzyme"/>
</dbReference>
<dbReference type="InParanoid" id="A0A1E7EUX3"/>
<dbReference type="GO" id="GO:0061631">
    <property type="term" value="F:ubiquitin conjugating enzyme activity"/>
    <property type="evidence" value="ECO:0007669"/>
    <property type="project" value="UniProtKB-EC"/>
</dbReference>
<dbReference type="Pfam" id="PF00179">
    <property type="entry name" value="UQ_con"/>
    <property type="match status" value="1"/>
</dbReference>
<dbReference type="GO" id="GO:0005524">
    <property type="term" value="F:ATP binding"/>
    <property type="evidence" value="ECO:0007669"/>
    <property type="project" value="UniProtKB-KW"/>
</dbReference>
<organism evidence="13 14">
    <name type="scientific">Fragilariopsis cylindrus CCMP1102</name>
    <dbReference type="NCBI Taxonomy" id="635003"/>
    <lineage>
        <taxon>Eukaryota</taxon>
        <taxon>Sar</taxon>
        <taxon>Stramenopiles</taxon>
        <taxon>Ochrophyta</taxon>
        <taxon>Bacillariophyta</taxon>
        <taxon>Bacillariophyceae</taxon>
        <taxon>Bacillariophycidae</taxon>
        <taxon>Bacillariales</taxon>
        <taxon>Bacillariaceae</taxon>
        <taxon>Fragilariopsis</taxon>
    </lineage>
</organism>
<name>A0A1E7EUX3_9STRA</name>
<dbReference type="EMBL" id="KV784375">
    <property type="protein sequence ID" value="OEU09604.1"/>
    <property type="molecule type" value="Genomic_DNA"/>
</dbReference>
<keyword evidence="6" id="KW-0833">Ubl conjugation pathway</keyword>
<sequence length="198" mass="22386">MATDICTRRLTKELKSLMKDPIRSPTITVAPNEKNILEVHYVIEGSEKTPFAGGIYHGKLLFPKDYPLKPPSVIMITKNGRFQPNRRLCLSMSDFHPESWNPMWSVSTILTGLYSFMIESQPTLGSIESTKSQKEKFARQSLDYNVRDPTFCKLFPEYVILQKERLAARQAALGISGSSTTDASNTMISQESTVQFEK</sequence>
<proteinExistence type="predicted"/>
<dbReference type="Gene3D" id="3.10.110.10">
    <property type="entry name" value="Ubiquitin Conjugating Enzyme"/>
    <property type="match status" value="1"/>
</dbReference>
<evidence type="ECO:0000256" key="10">
    <source>
        <dbReference type="ARBA" id="ARBA00023136"/>
    </source>
</evidence>
<reference evidence="13 14" key="1">
    <citation type="submission" date="2016-09" db="EMBL/GenBank/DDBJ databases">
        <title>Extensive genetic diversity and differential bi-allelic expression allows diatom success in the polar Southern Ocean.</title>
        <authorList>
            <consortium name="DOE Joint Genome Institute"/>
            <person name="Mock T."/>
            <person name="Otillar R.P."/>
            <person name="Strauss J."/>
            <person name="Dupont C."/>
            <person name="Frickenhaus S."/>
            <person name="Maumus F."/>
            <person name="Mcmullan M."/>
            <person name="Sanges R."/>
            <person name="Schmutz J."/>
            <person name="Toseland A."/>
            <person name="Valas R."/>
            <person name="Veluchamy A."/>
            <person name="Ward B.J."/>
            <person name="Allen A."/>
            <person name="Barry K."/>
            <person name="Falciatore A."/>
            <person name="Ferrante M."/>
            <person name="Fortunato A.E."/>
            <person name="Gloeckner G."/>
            <person name="Gruber A."/>
            <person name="Hipkin R."/>
            <person name="Janech M."/>
            <person name="Kroth P."/>
            <person name="Leese F."/>
            <person name="Lindquist E."/>
            <person name="Lyon B.R."/>
            <person name="Martin J."/>
            <person name="Mayer C."/>
            <person name="Parker M."/>
            <person name="Quesneville H."/>
            <person name="Raymond J."/>
            <person name="Uhlig C."/>
            <person name="Valentin K.U."/>
            <person name="Worden A.Z."/>
            <person name="Armbrust E.V."/>
            <person name="Bowler C."/>
            <person name="Green B."/>
            <person name="Moulton V."/>
            <person name="Van Oosterhout C."/>
            <person name="Grigoriev I."/>
        </authorList>
    </citation>
    <scope>NUCLEOTIDE SEQUENCE [LARGE SCALE GENOMIC DNA]</scope>
    <source>
        <strain evidence="13 14">CCMP1102</strain>
    </source>
</reference>
<evidence type="ECO:0000256" key="8">
    <source>
        <dbReference type="ARBA" id="ARBA00022840"/>
    </source>
</evidence>
<keyword evidence="10" id="KW-0472">Membrane</keyword>
<dbReference type="InterPro" id="IPR016135">
    <property type="entry name" value="UBQ-conjugating_enzyme/RWD"/>
</dbReference>
<feature type="domain" description="UBC core" evidence="12">
    <location>
        <begin position="5"/>
        <end position="164"/>
    </location>
</feature>
<dbReference type="PROSITE" id="PS50127">
    <property type="entry name" value="UBC_2"/>
    <property type="match status" value="1"/>
</dbReference>
<evidence type="ECO:0000313" key="14">
    <source>
        <dbReference type="Proteomes" id="UP000095751"/>
    </source>
</evidence>
<dbReference type="OrthoDB" id="1158011at2759"/>
<comment type="subcellular location">
    <subcellularLocation>
        <location evidence="1">Endoplasmic reticulum membrane</location>
    </subcellularLocation>
</comment>
<dbReference type="CDD" id="cd23799">
    <property type="entry name" value="UBCc_UBE2J"/>
    <property type="match status" value="1"/>
</dbReference>
<evidence type="ECO:0000256" key="11">
    <source>
        <dbReference type="SAM" id="MobiDB-lite"/>
    </source>
</evidence>
<protein>
    <recommendedName>
        <fullName evidence="2">E2 ubiquitin-conjugating enzyme</fullName>
        <ecNumber evidence="2">2.3.2.23</ecNumber>
    </recommendedName>
</protein>